<dbReference type="PANTHER" id="PTHR43333:SF1">
    <property type="entry name" value="D-ISOMER SPECIFIC 2-HYDROXYACID DEHYDROGENASE NAD-BINDING DOMAIN-CONTAINING PROTEIN"/>
    <property type="match status" value="1"/>
</dbReference>
<dbReference type="GO" id="GO:0016491">
    <property type="term" value="F:oxidoreductase activity"/>
    <property type="evidence" value="ECO:0007669"/>
    <property type="project" value="UniProtKB-KW"/>
</dbReference>
<dbReference type="SUPFAM" id="SSF52283">
    <property type="entry name" value="Formate/glycerate dehydrogenase catalytic domain-like"/>
    <property type="match status" value="1"/>
</dbReference>
<dbReference type="Proteomes" id="UP000557204">
    <property type="component" value="Unassembled WGS sequence"/>
</dbReference>
<comment type="caution">
    <text evidence="4">The sequence shown here is derived from an EMBL/GenBank/DDBJ whole genome shotgun (WGS) entry which is preliminary data.</text>
</comment>
<evidence type="ECO:0000256" key="2">
    <source>
        <dbReference type="ARBA" id="ARBA00023027"/>
    </source>
</evidence>
<reference evidence="4 5" key="1">
    <citation type="submission" date="2020-05" db="EMBL/GenBank/DDBJ databases">
        <title>Genome sequence of Isoptericola sp. JC619 isolated from Chilika lagoon, India.</title>
        <authorList>
            <person name="Kumar D."/>
            <person name="Appam K."/>
            <person name="Gandham S."/>
            <person name="Uppada J."/>
            <person name="Sasikala C."/>
            <person name="Venkata Ramana C."/>
        </authorList>
    </citation>
    <scope>NUCLEOTIDE SEQUENCE [LARGE SCALE GENOMIC DNA]</scope>
    <source>
        <strain evidence="4 5">JC619</strain>
    </source>
</reference>
<dbReference type="PANTHER" id="PTHR43333">
    <property type="entry name" value="2-HACID_DH_C DOMAIN-CONTAINING PROTEIN"/>
    <property type="match status" value="1"/>
</dbReference>
<dbReference type="Gene3D" id="3.40.50.720">
    <property type="entry name" value="NAD(P)-binding Rossmann-like Domain"/>
    <property type="match status" value="2"/>
</dbReference>
<protein>
    <submittedName>
        <fullName evidence="4">Phosphoglycerate dehydrogenase</fullName>
    </submittedName>
</protein>
<evidence type="ECO:0000313" key="5">
    <source>
        <dbReference type="Proteomes" id="UP000557204"/>
    </source>
</evidence>
<dbReference type="InterPro" id="IPR036291">
    <property type="entry name" value="NAD(P)-bd_dom_sf"/>
</dbReference>
<dbReference type="SUPFAM" id="SSF51735">
    <property type="entry name" value="NAD(P)-binding Rossmann-fold domains"/>
    <property type="match status" value="1"/>
</dbReference>
<keyword evidence="1" id="KW-0560">Oxidoreductase</keyword>
<evidence type="ECO:0000313" key="4">
    <source>
        <dbReference type="EMBL" id="NNU27697.1"/>
    </source>
</evidence>
<dbReference type="GO" id="GO:0051287">
    <property type="term" value="F:NAD binding"/>
    <property type="evidence" value="ECO:0007669"/>
    <property type="project" value="InterPro"/>
</dbReference>
<dbReference type="EMBL" id="JABFAJ010000017">
    <property type="protein sequence ID" value="NNU27697.1"/>
    <property type="molecule type" value="Genomic_DNA"/>
</dbReference>
<keyword evidence="2" id="KW-0520">NAD</keyword>
<dbReference type="Pfam" id="PF02826">
    <property type="entry name" value="2-Hacid_dh_C"/>
    <property type="match status" value="1"/>
</dbReference>
<accession>A0A849K916</accession>
<proteinExistence type="predicted"/>
<feature type="domain" description="D-isomer specific 2-hydroxyacid dehydrogenase NAD-binding" evidence="3">
    <location>
        <begin position="101"/>
        <end position="282"/>
    </location>
</feature>
<dbReference type="InterPro" id="IPR006140">
    <property type="entry name" value="D-isomer_DH_NAD-bd"/>
</dbReference>
<gene>
    <name evidence="4" type="ORF">HLI28_09100</name>
</gene>
<sequence>MKILVPSNVPFDLTVDVEGVDAVGYVMREEIPAAHVDAEAIVTWASPQRVMDDAARRLTNLRWVQTLNAGPDQALATGFAPEVVISSGRSLHDATVAEHTLALLLASVRRIDRTLEAQRRHAWDRDLGREQARDEQAFTLHGAHVVIWGFGSIAARLTPLLEALGAHVTGVASSGGERYGRPVVGQDRLGELLPTTDVLISLLPATAATHHALDASVLALLPARARFVNAGRGTTVDEAALAEALRSGSIAGAALDVTETEPLPADSALWDTPHLILTPHVAGGRPQGASAFVTAQVRRWREGGAAALENVVAR</sequence>
<dbReference type="AlphaFoldDB" id="A0A849K916"/>
<evidence type="ECO:0000259" key="3">
    <source>
        <dbReference type="Pfam" id="PF02826"/>
    </source>
</evidence>
<organism evidence="4 5">
    <name type="scientific">Isoptericola sediminis</name>
    <dbReference type="NCBI Taxonomy" id="2733572"/>
    <lineage>
        <taxon>Bacteria</taxon>
        <taxon>Bacillati</taxon>
        <taxon>Actinomycetota</taxon>
        <taxon>Actinomycetes</taxon>
        <taxon>Micrococcales</taxon>
        <taxon>Promicromonosporaceae</taxon>
        <taxon>Isoptericola</taxon>
    </lineage>
</organism>
<dbReference type="RefSeq" id="WP_171247205.1">
    <property type="nucleotide sequence ID" value="NZ_JABFAJ010000017.1"/>
</dbReference>
<keyword evidence="5" id="KW-1185">Reference proteome</keyword>
<name>A0A849K916_9MICO</name>
<evidence type="ECO:0000256" key="1">
    <source>
        <dbReference type="ARBA" id="ARBA00023002"/>
    </source>
</evidence>